<dbReference type="EMBL" id="PKSL01000028">
    <property type="protein sequence ID" value="POW12925.1"/>
    <property type="molecule type" value="Genomic_DNA"/>
</dbReference>
<dbReference type="Proteomes" id="UP000239156">
    <property type="component" value="Unassembled WGS sequence"/>
</dbReference>
<accession>A0A2S4VTS1</accession>
<keyword evidence="3" id="KW-1185">Reference proteome</keyword>
<feature type="non-terminal residue" evidence="2">
    <location>
        <position position="158"/>
    </location>
</feature>
<protein>
    <submittedName>
        <fullName evidence="2">Uncharacterized protein</fullName>
    </submittedName>
</protein>
<dbReference type="VEuPathDB" id="FungiDB:PSHT_11842"/>
<gene>
    <name evidence="2" type="ORF">PSTT_04138</name>
</gene>
<evidence type="ECO:0000256" key="1">
    <source>
        <dbReference type="SAM" id="SignalP"/>
    </source>
</evidence>
<proteinExistence type="predicted"/>
<organism evidence="2 3">
    <name type="scientific">Puccinia striiformis</name>
    <dbReference type="NCBI Taxonomy" id="27350"/>
    <lineage>
        <taxon>Eukaryota</taxon>
        <taxon>Fungi</taxon>
        <taxon>Dikarya</taxon>
        <taxon>Basidiomycota</taxon>
        <taxon>Pucciniomycotina</taxon>
        <taxon>Pucciniomycetes</taxon>
        <taxon>Pucciniales</taxon>
        <taxon>Pucciniaceae</taxon>
        <taxon>Puccinia</taxon>
    </lineage>
</organism>
<comment type="caution">
    <text evidence="2">The sequence shown here is derived from an EMBL/GenBank/DDBJ whole genome shotgun (WGS) entry which is preliminary data.</text>
</comment>
<dbReference type="VEuPathDB" id="FungiDB:PSTT_04138"/>
<feature type="signal peptide" evidence="1">
    <location>
        <begin position="1"/>
        <end position="21"/>
    </location>
</feature>
<sequence length="158" mass="16542">MQCVLFWVSICLLGLVTISTSSPYPPPVSGPKTMKCTRYSNLQGPNTTCNDDPNEVCTGGCTGAVVASECKKEGDSSVQSAQVMCTISYSQPSLDHGVCVNDQGTFTCQGIPQGEASDLPGETTNLSLSTAAPATRNLRQTIASLFVFSGIGIIKLIL</sequence>
<feature type="chain" id="PRO_5015757978" evidence="1">
    <location>
        <begin position="22"/>
        <end position="158"/>
    </location>
</feature>
<evidence type="ECO:0000313" key="3">
    <source>
        <dbReference type="Proteomes" id="UP000239156"/>
    </source>
</evidence>
<reference evidence="2" key="1">
    <citation type="submission" date="2017-12" db="EMBL/GenBank/DDBJ databases">
        <title>Gene loss provides genomic basis for host adaptation in cereal stripe rust fungi.</title>
        <authorList>
            <person name="Xia C."/>
        </authorList>
    </citation>
    <scope>NUCLEOTIDE SEQUENCE [LARGE SCALE GENOMIC DNA]</scope>
    <source>
        <strain evidence="2">93-210</strain>
    </source>
</reference>
<name>A0A2S4VTS1_9BASI</name>
<evidence type="ECO:0000313" key="2">
    <source>
        <dbReference type="EMBL" id="POW12925.1"/>
    </source>
</evidence>
<keyword evidence="1" id="KW-0732">Signal</keyword>
<dbReference type="AlphaFoldDB" id="A0A2S4VTS1"/>